<name>A0ACC1CY05_9NEOP</name>
<evidence type="ECO:0000313" key="1">
    <source>
        <dbReference type="EMBL" id="KAJ0176520.1"/>
    </source>
</evidence>
<comment type="caution">
    <text evidence="1">The sequence shown here is derived from an EMBL/GenBank/DDBJ whole genome shotgun (WGS) entry which is preliminary data.</text>
</comment>
<protein>
    <submittedName>
        <fullName evidence="1">Uncharacterized protein</fullName>
    </submittedName>
</protein>
<proteinExistence type="predicted"/>
<reference evidence="1 2" key="1">
    <citation type="journal article" date="2021" name="Front. Genet.">
        <title>Chromosome-Level Genome Assembly Reveals Significant Gene Expansion in the Toll and IMD Signaling Pathways of Dendrolimus kikuchii.</title>
        <authorList>
            <person name="Zhou J."/>
            <person name="Wu P."/>
            <person name="Xiong Z."/>
            <person name="Liu N."/>
            <person name="Zhao N."/>
            <person name="Ji M."/>
            <person name="Qiu Y."/>
            <person name="Yang B."/>
        </authorList>
    </citation>
    <scope>NUCLEOTIDE SEQUENCE [LARGE SCALE GENOMIC DNA]</scope>
    <source>
        <strain evidence="1">Ann1</strain>
    </source>
</reference>
<accession>A0ACC1CY05</accession>
<dbReference type="EMBL" id="CM034399">
    <property type="protein sequence ID" value="KAJ0176520.1"/>
    <property type="molecule type" value="Genomic_DNA"/>
</dbReference>
<sequence length="171" mass="19381">MQSFLSHKFNFETYFNKNMTIQSMTVTEARAATKKRCGGPYKLRTKIIIGGLVILVFISAISGYLIGSAEYNARRNYEPPDPIEPLKPSASRLHVFQKAAWQPQPAYSHIEPAINKQRSFIKPGRNDVVDVASTNHISRTVSTRMRSVTCSITLFKRRAHPPIEHSVEQLH</sequence>
<evidence type="ECO:0000313" key="2">
    <source>
        <dbReference type="Proteomes" id="UP000824533"/>
    </source>
</evidence>
<keyword evidence="2" id="KW-1185">Reference proteome</keyword>
<organism evidence="1 2">
    <name type="scientific">Dendrolimus kikuchii</name>
    <dbReference type="NCBI Taxonomy" id="765133"/>
    <lineage>
        <taxon>Eukaryota</taxon>
        <taxon>Metazoa</taxon>
        <taxon>Ecdysozoa</taxon>
        <taxon>Arthropoda</taxon>
        <taxon>Hexapoda</taxon>
        <taxon>Insecta</taxon>
        <taxon>Pterygota</taxon>
        <taxon>Neoptera</taxon>
        <taxon>Endopterygota</taxon>
        <taxon>Lepidoptera</taxon>
        <taxon>Glossata</taxon>
        <taxon>Ditrysia</taxon>
        <taxon>Bombycoidea</taxon>
        <taxon>Lasiocampidae</taxon>
        <taxon>Dendrolimus</taxon>
    </lineage>
</organism>
<dbReference type="Proteomes" id="UP000824533">
    <property type="component" value="Linkage Group LG13"/>
</dbReference>
<gene>
    <name evidence="1" type="ORF">K1T71_007699</name>
</gene>